<dbReference type="EMBL" id="JBFKZN010000007">
    <property type="protein sequence ID" value="MEW5290476.1"/>
    <property type="molecule type" value="Genomic_DNA"/>
</dbReference>
<dbReference type="PANTHER" id="PTHR33840">
    <property type="match status" value="1"/>
</dbReference>
<dbReference type="PANTHER" id="PTHR33840:SF1">
    <property type="entry name" value="TLE1 PHOSPHOLIPASE DOMAIN-CONTAINING PROTEIN"/>
    <property type="match status" value="1"/>
</dbReference>
<evidence type="ECO:0000313" key="3">
    <source>
        <dbReference type="Proteomes" id="UP001554567"/>
    </source>
</evidence>
<dbReference type="Proteomes" id="UP001554567">
    <property type="component" value="Unassembled WGS sequence"/>
</dbReference>
<dbReference type="Pfam" id="PF09994">
    <property type="entry name" value="T6SS_Tle1-like_cat"/>
    <property type="match status" value="1"/>
</dbReference>
<name>A0ABV3N3R9_9GAMM</name>
<dbReference type="RefSeq" id="WP_367167971.1">
    <property type="nucleotide sequence ID" value="NZ_JBFKZN010000007.1"/>
</dbReference>
<dbReference type="InterPro" id="IPR018712">
    <property type="entry name" value="Tle1-like_cat"/>
</dbReference>
<proteinExistence type="predicted"/>
<reference evidence="2 3" key="1">
    <citation type="submission" date="2024-07" db="EMBL/GenBank/DDBJ databases">
        <authorList>
            <person name="Dulla G.F.J."/>
            <person name="Delorm J.G."/>
        </authorList>
    </citation>
    <scope>NUCLEOTIDE SEQUENCE [LARGE SCALE GENOMIC DNA]</scope>
    <source>
        <strain evidence="2 3">JGD 233</strain>
    </source>
</reference>
<evidence type="ECO:0000259" key="1">
    <source>
        <dbReference type="Pfam" id="PF09994"/>
    </source>
</evidence>
<feature type="domain" description="T6SS Phospholipase effector Tle1-like catalytic" evidence="1">
    <location>
        <begin position="208"/>
        <end position="296"/>
    </location>
</feature>
<comment type="caution">
    <text evidence="2">The sequence shown here is derived from an EMBL/GenBank/DDBJ whole genome shotgun (WGS) entry which is preliminary data.</text>
</comment>
<protein>
    <submittedName>
        <fullName evidence="2">DUF2235 domain-containing protein</fullName>
    </submittedName>
</protein>
<organism evidence="2 3">
    <name type="scientific">Erwinia papayae</name>
    <dbReference type="NCBI Taxonomy" id="206499"/>
    <lineage>
        <taxon>Bacteria</taxon>
        <taxon>Pseudomonadati</taxon>
        <taxon>Pseudomonadota</taxon>
        <taxon>Gammaproteobacteria</taxon>
        <taxon>Enterobacterales</taxon>
        <taxon>Erwiniaceae</taxon>
        <taxon>Erwinia</taxon>
    </lineage>
</organism>
<sequence>MNPLQTTSTDRQSRQQPAALVLTIGIFFDGTANNAVNTTSRLQSCAAEYFGLDDEQALSALARLGQDGHQGSHLGYYTNIHWLNNLYQTDLPIAEGQIQQRIYIDGIGTEADEKDRLLDTALGTGARGVVAKTDKAIAAIADLLRDFFSSQPDAACCTLTELQFDLFGFSRGAAAARHFANRVFSQDRAIIAALQQGLCGLDYQGAAAGKVRFLGLFDTVAAIGSAANGLNPNSAHSGEVQLELRPGVAEKVFHLTARHECRFNFALNSVKPAWPELALPGVHSDIGGGYHPVEEENCFLTRPQFATVALATDDASTAVYRRAAEELDALRHYPASALLTASNPTQLVSWHDDRMPTDRYGMLQKRSGAAAVLRHRVRNDWAKVALRVMLDAASEAGAHFTPAVPAFPELALPVELESLCEKAVALGRAARSGRQAVGFTTPELNLLAGQYLHCSANWNAVSVDESGCVSGAVRPGKLLSFTNRPDRHWQRTIYSVDGRKM</sequence>
<keyword evidence="3" id="KW-1185">Reference proteome</keyword>
<accession>A0ABV3N3R9</accession>
<gene>
    <name evidence="2" type="ORF">ABW286_15015</name>
</gene>
<evidence type="ECO:0000313" key="2">
    <source>
        <dbReference type="EMBL" id="MEW5290476.1"/>
    </source>
</evidence>